<evidence type="ECO:0000259" key="6">
    <source>
        <dbReference type="PROSITE" id="PS50893"/>
    </source>
</evidence>
<dbReference type="NCBIfam" id="TIGR03864">
    <property type="entry name" value="PQQ_ABC_ATP"/>
    <property type="match status" value="1"/>
</dbReference>
<keyword evidence="2" id="KW-0813">Transport</keyword>
<dbReference type="AlphaFoldDB" id="A0A2G1MCH9"/>
<organism evidence="7 8">
    <name type="scientific">Limimaricola cinnabarinus</name>
    <dbReference type="NCBI Taxonomy" id="1125964"/>
    <lineage>
        <taxon>Bacteria</taxon>
        <taxon>Pseudomonadati</taxon>
        <taxon>Pseudomonadota</taxon>
        <taxon>Alphaproteobacteria</taxon>
        <taxon>Rhodobacterales</taxon>
        <taxon>Paracoccaceae</taxon>
        <taxon>Limimaricola</taxon>
    </lineage>
</organism>
<dbReference type="GO" id="GO:0016887">
    <property type="term" value="F:ATP hydrolysis activity"/>
    <property type="evidence" value="ECO:0007669"/>
    <property type="project" value="InterPro"/>
</dbReference>
<proteinExistence type="inferred from homology"/>
<keyword evidence="5 7" id="KW-0067">ATP-binding</keyword>
<dbReference type="SUPFAM" id="SSF52540">
    <property type="entry name" value="P-loop containing nucleoside triphosphate hydrolases"/>
    <property type="match status" value="1"/>
</dbReference>
<dbReference type="PROSITE" id="PS50893">
    <property type="entry name" value="ABC_TRANSPORTER_2"/>
    <property type="match status" value="1"/>
</dbReference>
<accession>A0A2G1MCH9</accession>
<dbReference type="PANTHER" id="PTHR42711">
    <property type="entry name" value="ABC TRANSPORTER ATP-BINDING PROTEIN"/>
    <property type="match status" value="1"/>
</dbReference>
<evidence type="ECO:0000256" key="4">
    <source>
        <dbReference type="ARBA" id="ARBA00022741"/>
    </source>
</evidence>
<dbReference type="OrthoDB" id="9778547at2"/>
<gene>
    <name evidence="7" type="ORF">CJ301_16390</name>
</gene>
<keyword evidence="3" id="KW-0536">Nodulation</keyword>
<comment type="caution">
    <text evidence="7">The sequence shown here is derived from an EMBL/GenBank/DDBJ whole genome shotgun (WGS) entry which is preliminary data.</text>
</comment>
<reference evidence="7 8" key="1">
    <citation type="submission" date="2017-08" db="EMBL/GenBank/DDBJ databases">
        <title>Draft Genome Sequence of Loktanella cinnabarina Strain XM1, Isolated from Coastal Surface Water.</title>
        <authorList>
            <person name="Ma R."/>
            <person name="Wang J."/>
            <person name="Wang Q."/>
            <person name="Ma Z."/>
            <person name="Li J."/>
            <person name="Chen L."/>
        </authorList>
    </citation>
    <scope>NUCLEOTIDE SEQUENCE [LARGE SCALE GENOMIC DNA]</scope>
    <source>
        <strain evidence="7 8">XM1</strain>
    </source>
</reference>
<dbReference type="Gene3D" id="3.40.50.300">
    <property type="entry name" value="P-loop containing nucleotide triphosphate hydrolases"/>
    <property type="match status" value="1"/>
</dbReference>
<dbReference type="InterPro" id="IPR003593">
    <property type="entry name" value="AAA+_ATPase"/>
</dbReference>
<dbReference type="SMART" id="SM00382">
    <property type="entry name" value="AAA"/>
    <property type="match status" value="1"/>
</dbReference>
<evidence type="ECO:0000256" key="5">
    <source>
        <dbReference type="ARBA" id="ARBA00022840"/>
    </source>
</evidence>
<evidence type="ECO:0000313" key="7">
    <source>
        <dbReference type="EMBL" id="PHP26445.1"/>
    </source>
</evidence>
<keyword evidence="4" id="KW-0547">Nucleotide-binding</keyword>
<dbReference type="InterPro" id="IPR027417">
    <property type="entry name" value="P-loop_NTPase"/>
</dbReference>
<dbReference type="GO" id="GO:0005524">
    <property type="term" value="F:ATP binding"/>
    <property type="evidence" value="ECO:0007669"/>
    <property type="project" value="UniProtKB-KW"/>
</dbReference>
<dbReference type="EMBL" id="NQWH01000037">
    <property type="protein sequence ID" value="PHP26445.1"/>
    <property type="molecule type" value="Genomic_DNA"/>
</dbReference>
<feature type="domain" description="ABC transporter" evidence="6">
    <location>
        <begin position="4"/>
        <end position="234"/>
    </location>
</feature>
<dbReference type="InterPro" id="IPR022467">
    <property type="entry name" value="ABC_transprt_ATP-bd_su_PQQ"/>
</dbReference>
<evidence type="ECO:0000313" key="8">
    <source>
        <dbReference type="Proteomes" id="UP000221860"/>
    </source>
</evidence>
<dbReference type="Proteomes" id="UP000221860">
    <property type="component" value="Unassembled WGS sequence"/>
</dbReference>
<evidence type="ECO:0000256" key="2">
    <source>
        <dbReference type="ARBA" id="ARBA00022448"/>
    </source>
</evidence>
<dbReference type="PANTHER" id="PTHR42711:SF5">
    <property type="entry name" value="ABC TRANSPORTER ATP-BINDING PROTEIN NATA"/>
    <property type="match status" value="1"/>
</dbReference>
<comment type="similarity">
    <text evidence="1">Belongs to the ABC transporter superfamily.</text>
</comment>
<dbReference type="InterPro" id="IPR003439">
    <property type="entry name" value="ABC_transporter-like_ATP-bd"/>
</dbReference>
<keyword evidence="8" id="KW-1185">Reference proteome</keyword>
<protein>
    <submittedName>
        <fullName evidence="7">ABC transporter ATP-binding protein</fullName>
    </submittedName>
</protein>
<evidence type="ECO:0000256" key="1">
    <source>
        <dbReference type="ARBA" id="ARBA00005417"/>
    </source>
</evidence>
<dbReference type="InterPro" id="IPR050763">
    <property type="entry name" value="ABC_transporter_ATP-binding"/>
</dbReference>
<dbReference type="Pfam" id="PF00005">
    <property type="entry name" value="ABC_tran"/>
    <property type="match status" value="1"/>
</dbReference>
<dbReference type="RefSeq" id="WP_099278440.1">
    <property type="nucleotide sequence ID" value="NZ_KZ304977.1"/>
</dbReference>
<sequence>MSGLAIEGVSHDHGARRALDAVSLRVAPGQFCALLGPNGAGKSTLFSLLTGLAALQAGRIEIAGHDIARRPRAALTRLGVVFQQAALDPELPVMANLRYAAALHGIGGREAGRRIDAALARVSMAERARERVRDLNGGHRRRAEIARALLHRPSVLLLDEPTVGLDAASRAAITAHVHDLAGQGGLTVLWATHLADEVAPGDQVAVMHRGHILACAVARDIAPEGDLAARFLAMTAEPA</sequence>
<evidence type="ECO:0000256" key="3">
    <source>
        <dbReference type="ARBA" id="ARBA00022458"/>
    </source>
</evidence>
<name>A0A2G1MCH9_9RHOB</name>